<reference evidence="1 2" key="1">
    <citation type="journal article" date="2022" name="Plant J.">
        <title>Chromosome-level genome of Camellia lanceoleosa provides a valuable resource for understanding genome evolution and self-incompatibility.</title>
        <authorList>
            <person name="Gong W."/>
            <person name="Xiao S."/>
            <person name="Wang L."/>
            <person name="Liao Z."/>
            <person name="Chang Y."/>
            <person name="Mo W."/>
            <person name="Hu G."/>
            <person name="Li W."/>
            <person name="Zhao G."/>
            <person name="Zhu H."/>
            <person name="Hu X."/>
            <person name="Ji K."/>
            <person name="Xiang X."/>
            <person name="Song Q."/>
            <person name="Yuan D."/>
            <person name="Jin S."/>
            <person name="Zhang L."/>
        </authorList>
    </citation>
    <scope>NUCLEOTIDE SEQUENCE [LARGE SCALE GENOMIC DNA]</scope>
    <source>
        <strain evidence="1">SQ_2022a</strain>
    </source>
</reference>
<proteinExistence type="predicted"/>
<keyword evidence="2" id="KW-1185">Reference proteome</keyword>
<dbReference type="EMBL" id="CM045761">
    <property type="protein sequence ID" value="KAI8013246.1"/>
    <property type="molecule type" value="Genomic_DNA"/>
</dbReference>
<evidence type="ECO:0000313" key="1">
    <source>
        <dbReference type="EMBL" id="KAI8013246.1"/>
    </source>
</evidence>
<accession>A0ACC0HJC0</accession>
<sequence length="86" mass="9300">MAALEIAEATTSSLRYALGNVLSFLIPVLIGLLAFSIQLFSVIKCGAVVLVMVLVVVEMWSSGVSHGASLNEDGTKVEYRVWNPFR</sequence>
<comment type="caution">
    <text evidence="1">The sequence shown here is derived from an EMBL/GenBank/DDBJ whole genome shotgun (WGS) entry which is preliminary data.</text>
</comment>
<gene>
    <name evidence="1" type="ORF">LOK49_LG05G02335</name>
</gene>
<protein>
    <submittedName>
        <fullName evidence="1">Dolichyl-diphosphooligosaccharide--protein glycosyltransferase subunit STT3A</fullName>
    </submittedName>
</protein>
<dbReference type="Proteomes" id="UP001060215">
    <property type="component" value="Chromosome 4"/>
</dbReference>
<evidence type="ECO:0000313" key="2">
    <source>
        <dbReference type="Proteomes" id="UP001060215"/>
    </source>
</evidence>
<name>A0ACC0HJC0_9ERIC</name>
<organism evidence="1 2">
    <name type="scientific">Camellia lanceoleosa</name>
    <dbReference type="NCBI Taxonomy" id="1840588"/>
    <lineage>
        <taxon>Eukaryota</taxon>
        <taxon>Viridiplantae</taxon>
        <taxon>Streptophyta</taxon>
        <taxon>Embryophyta</taxon>
        <taxon>Tracheophyta</taxon>
        <taxon>Spermatophyta</taxon>
        <taxon>Magnoliopsida</taxon>
        <taxon>eudicotyledons</taxon>
        <taxon>Gunneridae</taxon>
        <taxon>Pentapetalae</taxon>
        <taxon>asterids</taxon>
        <taxon>Ericales</taxon>
        <taxon>Theaceae</taxon>
        <taxon>Camellia</taxon>
    </lineage>
</organism>